<dbReference type="SUPFAM" id="SSF54277">
    <property type="entry name" value="CAD &amp; PB1 domains"/>
    <property type="match status" value="1"/>
</dbReference>
<organism evidence="2 3">
    <name type="scientific">Fasciola gigantica</name>
    <name type="common">Giant liver fluke</name>
    <dbReference type="NCBI Taxonomy" id="46835"/>
    <lineage>
        <taxon>Eukaryota</taxon>
        <taxon>Metazoa</taxon>
        <taxon>Spiralia</taxon>
        <taxon>Lophotrochozoa</taxon>
        <taxon>Platyhelminthes</taxon>
        <taxon>Trematoda</taxon>
        <taxon>Digenea</taxon>
        <taxon>Plagiorchiida</taxon>
        <taxon>Echinostomata</taxon>
        <taxon>Echinostomatoidea</taxon>
        <taxon>Fasciolidae</taxon>
        <taxon>Fasciola</taxon>
    </lineage>
</organism>
<feature type="region of interest" description="Disordered" evidence="1">
    <location>
        <begin position="82"/>
        <end position="111"/>
    </location>
</feature>
<accession>A0A504YSJ1</accession>
<dbReference type="EMBL" id="SUNJ01009028">
    <property type="protein sequence ID" value="TPP60740.1"/>
    <property type="molecule type" value="Genomic_DNA"/>
</dbReference>
<evidence type="ECO:0000256" key="1">
    <source>
        <dbReference type="SAM" id="MobiDB-lite"/>
    </source>
</evidence>
<gene>
    <name evidence="2" type="ORF">FGIG_02249</name>
</gene>
<dbReference type="Proteomes" id="UP000316759">
    <property type="component" value="Unassembled WGS sequence"/>
</dbReference>
<dbReference type="OrthoDB" id="6252271at2759"/>
<evidence type="ECO:0008006" key="4">
    <source>
        <dbReference type="Google" id="ProtNLM"/>
    </source>
</evidence>
<name>A0A504YSJ1_FASGI</name>
<feature type="compositionally biased region" description="Polar residues" evidence="1">
    <location>
        <begin position="95"/>
        <end position="111"/>
    </location>
</feature>
<dbReference type="AlphaFoldDB" id="A0A504YSJ1"/>
<sequence length="209" mass="23184">MDRMIRRVIVEWNPPVKDGGITWEQLTAKLQSITPDIVVDFLVQWFDGEDYCTISDTSELREAEACQLAESNSAVRLYVTPDKTIQSSREKHPTQSKSSTEQKKVTFNQVPSSVHTTKQSSVVGKKTCSTNSTVNQANYSVPTTYPFIVLRNLDQGESAQSQAAVGLISFPPPQFGMVGNQLNSPTTRPTLLSLARGLEQPPNPWMNKP</sequence>
<evidence type="ECO:0000313" key="3">
    <source>
        <dbReference type="Proteomes" id="UP000316759"/>
    </source>
</evidence>
<reference evidence="2 3" key="1">
    <citation type="submission" date="2019-04" db="EMBL/GenBank/DDBJ databases">
        <title>Annotation for the trematode Fasciola gigantica.</title>
        <authorList>
            <person name="Choi Y.-J."/>
        </authorList>
    </citation>
    <scope>NUCLEOTIDE SEQUENCE [LARGE SCALE GENOMIC DNA]</scope>
    <source>
        <strain evidence="2">Uganda_cow_1</strain>
    </source>
</reference>
<proteinExistence type="predicted"/>
<evidence type="ECO:0000313" key="2">
    <source>
        <dbReference type="EMBL" id="TPP60740.1"/>
    </source>
</evidence>
<comment type="caution">
    <text evidence="2">The sequence shown here is derived from an EMBL/GenBank/DDBJ whole genome shotgun (WGS) entry which is preliminary data.</text>
</comment>
<keyword evidence="3" id="KW-1185">Reference proteome</keyword>
<protein>
    <recommendedName>
        <fullName evidence="4">PB1 domain-containing protein</fullName>
    </recommendedName>
</protein>